<sequence>MDQIESSKRITIQSNPDKIISNRNDIVLYQETPIPSYKSGYALIKYWKFISSPWIFHLSENVTTCNVTTSIPKTNTKIESLVYLSKHQTSSSFKKNILSLLIKKMFIKGHEIIKLAGNKNKTQNIYLKKLTSCIHPNESENLLSISFYIQEELKDSKNIISKKSNIIPSTRVLRSRKKKIDYIFQSKPKKNDDIVQPKPKKMKLMRPKKVAKNSKTKKIVKMGQNSKEDIFKLKAAFKRHITKIDRGIPVENKINLDENNIKDVNNKNQPIIVIKSLVPAKPSTVSSRTNNRKVQRKIFPPTIISTKDQYFDPKTVQNISKTDDFNKNKNSSDNTTLASNKTGNIKMSYQDFHNNFICLETLQKNIHKPRCILPKTNYNGYYGNSGKSFDSLSKTVNCSVDISQSRSNLDKTIQNKRMCNIFKPQNQQYVNKNGYNTVGNNMIQVSNTILKNRDSALSTDQKKSTCGSYRVFNNPENQPDYLDVIDPDPFIDNTIINHFNYHECNVQLYLDIMSDKYLSFYFEDRTKGKDDNCFTEDDSYNGSEYKQSKSPKAIVAKTSNRNPEQNKPESIQESIHDQVYCLPNIPFANLNLNYDKSDSFWKKVLRQYIFKNYNITNINELGKPREQPQLNINMNLNLMQNEL</sequence>
<dbReference type="EMBL" id="MBFU01000017">
    <property type="protein sequence ID" value="PWA03416.1"/>
    <property type="molecule type" value="Genomic_DNA"/>
</dbReference>
<proteinExistence type="predicted"/>
<evidence type="ECO:0000256" key="1">
    <source>
        <dbReference type="SAM" id="MobiDB-lite"/>
    </source>
</evidence>
<evidence type="ECO:0000313" key="2">
    <source>
        <dbReference type="EMBL" id="PWA03416.1"/>
    </source>
</evidence>
<keyword evidence="3" id="KW-1185">Reference proteome</keyword>
<reference evidence="2 3" key="1">
    <citation type="journal article" date="2018" name="MBio">
        <title>Comparative Genomics Reveals the Core Gene Toolbox for the Fungus-Insect Symbiosis.</title>
        <authorList>
            <person name="Wang Y."/>
            <person name="Stata M."/>
            <person name="Wang W."/>
            <person name="Stajich J.E."/>
            <person name="White M.M."/>
            <person name="Moncalvo J.M."/>
        </authorList>
    </citation>
    <scope>NUCLEOTIDE SEQUENCE [LARGE SCALE GENOMIC DNA]</scope>
    <source>
        <strain evidence="2 3">AUS-126-30</strain>
    </source>
</reference>
<organism evidence="2 3">
    <name type="scientific">Smittium angustum</name>
    <dbReference type="NCBI Taxonomy" id="133377"/>
    <lineage>
        <taxon>Eukaryota</taxon>
        <taxon>Fungi</taxon>
        <taxon>Fungi incertae sedis</taxon>
        <taxon>Zoopagomycota</taxon>
        <taxon>Kickxellomycotina</taxon>
        <taxon>Harpellomycetes</taxon>
        <taxon>Harpellales</taxon>
        <taxon>Legeriomycetaceae</taxon>
        <taxon>Smittium</taxon>
    </lineage>
</organism>
<feature type="region of interest" description="Disordered" evidence="1">
    <location>
        <begin position="321"/>
        <end position="340"/>
    </location>
</feature>
<protein>
    <submittedName>
        <fullName evidence="2">Uncharacterized protein</fullName>
    </submittedName>
</protein>
<dbReference type="Proteomes" id="UP000245591">
    <property type="component" value="Unassembled WGS sequence"/>
</dbReference>
<name>A0A2U1JE87_SMIAN</name>
<comment type="caution">
    <text evidence="2">The sequence shown here is derived from an EMBL/GenBank/DDBJ whole genome shotgun (WGS) entry which is preliminary data.</text>
</comment>
<gene>
    <name evidence="2" type="ORF">BB558_000414</name>
</gene>
<dbReference type="AlphaFoldDB" id="A0A2U1JE87"/>
<accession>A0A2U1JE87</accession>
<evidence type="ECO:0000313" key="3">
    <source>
        <dbReference type="Proteomes" id="UP000245591"/>
    </source>
</evidence>